<proteinExistence type="predicted"/>
<dbReference type="AlphaFoldDB" id="A0A917KPV5"/>
<gene>
    <name evidence="1" type="ORF">GCM10010121_039280</name>
</gene>
<comment type="caution">
    <text evidence="1">The sequence shown here is derived from an EMBL/GenBank/DDBJ whole genome shotgun (WGS) entry which is preliminary data.</text>
</comment>
<protein>
    <submittedName>
        <fullName evidence="1">Uncharacterized protein</fullName>
    </submittedName>
</protein>
<dbReference type="EMBL" id="BMQA01000011">
    <property type="protein sequence ID" value="GGJ24381.1"/>
    <property type="molecule type" value="Genomic_DNA"/>
</dbReference>
<accession>A0A917KPV5</accession>
<evidence type="ECO:0000313" key="2">
    <source>
        <dbReference type="Proteomes" id="UP000657574"/>
    </source>
</evidence>
<evidence type="ECO:0000313" key="1">
    <source>
        <dbReference type="EMBL" id="GGJ24381.1"/>
    </source>
</evidence>
<sequence>MAGLVELRSIDVAPDEERHGTAFSQFTLRLGADLQITAVVTGALTVVFGGDAVRSRHFATRAPERTALAPDADQEAVSRQR</sequence>
<name>A0A917KPV5_9ACTN</name>
<dbReference type="Proteomes" id="UP000657574">
    <property type="component" value="Unassembled WGS sequence"/>
</dbReference>
<keyword evidence="2" id="KW-1185">Reference proteome</keyword>
<reference evidence="1" key="2">
    <citation type="submission" date="2020-09" db="EMBL/GenBank/DDBJ databases">
        <authorList>
            <person name="Sun Q."/>
            <person name="Ohkuma M."/>
        </authorList>
    </citation>
    <scope>NUCLEOTIDE SEQUENCE</scope>
    <source>
        <strain evidence="1">JCM 3086</strain>
    </source>
</reference>
<reference evidence="1" key="1">
    <citation type="journal article" date="2014" name="Int. J. Syst. Evol. Microbiol.">
        <title>Complete genome sequence of Corynebacterium casei LMG S-19264T (=DSM 44701T), isolated from a smear-ripened cheese.</title>
        <authorList>
            <consortium name="US DOE Joint Genome Institute (JGI-PGF)"/>
            <person name="Walter F."/>
            <person name="Albersmeier A."/>
            <person name="Kalinowski J."/>
            <person name="Ruckert C."/>
        </authorList>
    </citation>
    <scope>NUCLEOTIDE SEQUENCE</scope>
    <source>
        <strain evidence="1">JCM 3086</strain>
    </source>
</reference>
<organism evidence="1 2">
    <name type="scientific">Streptomyces brasiliensis</name>
    <dbReference type="NCBI Taxonomy" id="1954"/>
    <lineage>
        <taxon>Bacteria</taxon>
        <taxon>Bacillati</taxon>
        <taxon>Actinomycetota</taxon>
        <taxon>Actinomycetes</taxon>
        <taxon>Kitasatosporales</taxon>
        <taxon>Streptomycetaceae</taxon>
        <taxon>Streptomyces</taxon>
    </lineage>
</organism>